<reference evidence="2 3" key="1">
    <citation type="submission" date="2024-11" db="EMBL/GenBank/DDBJ databases">
        <title>Chromosome-level genome assembly of the freshwater bivalve Anodonta woodiana.</title>
        <authorList>
            <person name="Chen X."/>
        </authorList>
    </citation>
    <scope>NUCLEOTIDE SEQUENCE [LARGE SCALE GENOMIC DNA]</scope>
    <source>
        <strain evidence="2">MN2024</strain>
        <tissue evidence="2">Gills</tissue>
    </source>
</reference>
<dbReference type="EMBL" id="JBJQND010000016">
    <property type="protein sequence ID" value="KAL3847363.1"/>
    <property type="molecule type" value="Genomic_DNA"/>
</dbReference>
<evidence type="ECO:0000256" key="1">
    <source>
        <dbReference type="SAM" id="SignalP"/>
    </source>
</evidence>
<protein>
    <submittedName>
        <fullName evidence="2">Uncharacterized protein</fullName>
    </submittedName>
</protein>
<evidence type="ECO:0000313" key="3">
    <source>
        <dbReference type="Proteomes" id="UP001634394"/>
    </source>
</evidence>
<dbReference type="AlphaFoldDB" id="A0ABD3UFZ3"/>
<feature type="chain" id="PRO_5044851734" evidence="1">
    <location>
        <begin position="22"/>
        <end position="202"/>
    </location>
</feature>
<gene>
    <name evidence="2" type="ORF">ACJMK2_018278</name>
</gene>
<proteinExistence type="predicted"/>
<keyword evidence="3" id="KW-1185">Reference proteome</keyword>
<evidence type="ECO:0000313" key="2">
    <source>
        <dbReference type="EMBL" id="KAL3847363.1"/>
    </source>
</evidence>
<sequence length="202" mass="23257">MKTKVIIQLLVLLVLAHGVETQDEPDNAMTTTGDGVFLPQYQSDNIFPNTEHNPLLKNQKSSAISNNKTAGNSFCRWDQTCGFHEKQPYSFCYVDYSNRWDYCCTGECDYHGYSYLHCKTGNTWQYCGEAGTMDIDGRPCHYLHPCGMHLEAKTASTYWCYVDHRKNYGICCQPSSSCDNHGESYKWCWTGYKKETSWKYCT</sequence>
<feature type="signal peptide" evidence="1">
    <location>
        <begin position="1"/>
        <end position="21"/>
    </location>
</feature>
<name>A0ABD3UFZ3_SINWO</name>
<organism evidence="2 3">
    <name type="scientific">Sinanodonta woodiana</name>
    <name type="common">Chinese pond mussel</name>
    <name type="synonym">Anodonta woodiana</name>
    <dbReference type="NCBI Taxonomy" id="1069815"/>
    <lineage>
        <taxon>Eukaryota</taxon>
        <taxon>Metazoa</taxon>
        <taxon>Spiralia</taxon>
        <taxon>Lophotrochozoa</taxon>
        <taxon>Mollusca</taxon>
        <taxon>Bivalvia</taxon>
        <taxon>Autobranchia</taxon>
        <taxon>Heteroconchia</taxon>
        <taxon>Palaeoheterodonta</taxon>
        <taxon>Unionida</taxon>
        <taxon>Unionoidea</taxon>
        <taxon>Unionidae</taxon>
        <taxon>Unioninae</taxon>
        <taxon>Sinanodonta</taxon>
    </lineage>
</organism>
<dbReference type="Proteomes" id="UP001634394">
    <property type="component" value="Unassembled WGS sequence"/>
</dbReference>
<keyword evidence="1" id="KW-0732">Signal</keyword>
<comment type="caution">
    <text evidence="2">The sequence shown here is derived from an EMBL/GenBank/DDBJ whole genome shotgun (WGS) entry which is preliminary data.</text>
</comment>
<accession>A0ABD3UFZ3</accession>